<dbReference type="PROSITE" id="PS50937">
    <property type="entry name" value="HTH_MERR_2"/>
    <property type="match status" value="1"/>
</dbReference>
<dbReference type="SMART" id="SM00422">
    <property type="entry name" value="HTH_MERR"/>
    <property type="match status" value="1"/>
</dbReference>
<name>A0A939PIT8_9ACTN</name>
<proteinExistence type="predicted"/>
<protein>
    <submittedName>
        <fullName evidence="8">MerR family transcriptional regulator</fullName>
    </submittedName>
</protein>
<dbReference type="AlphaFoldDB" id="A0A939PIT8"/>
<organism evidence="8 9">
    <name type="scientific">Actinomadura barringtoniae</name>
    <dbReference type="NCBI Taxonomy" id="1427535"/>
    <lineage>
        <taxon>Bacteria</taxon>
        <taxon>Bacillati</taxon>
        <taxon>Actinomycetota</taxon>
        <taxon>Actinomycetes</taxon>
        <taxon>Streptosporangiales</taxon>
        <taxon>Thermomonosporaceae</taxon>
        <taxon>Actinomadura</taxon>
    </lineage>
</organism>
<keyword evidence="3" id="KW-0238">DNA-binding</keyword>
<evidence type="ECO:0000256" key="3">
    <source>
        <dbReference type="ARBA" id="ARBA00023125"/>
    </source>
</evidence>
<dbReference type="Gene3D" id="1.10.1660.10">
    <property type="match status" value="1"/>
</dbReference>
<dbReference type="Pfam" id="PF13411">
    <property type="entry name" value="MerR_1"/>
    <property type="match status" value="1"/>
</dbReference>
<comment type="caution">
    <text evidence="8">The sequence shown here is derived from an EMBL/GenBank/DDBJ whole genome shotgun (WGS) entry which is preliminary data.</text>
</comment>
<evidence type="ECO:0000313" key="9">
    <source>
        <dbReference type="Proteomes" id="UP000669179"/>
    </source>
</evidence>
<dbReference type="SUPFAM" id="SSF46955">
    <property type="entry name" value="Putative DNA-binding domain"/>
    <property type="match status" value="1"/>
</dbReference>
<keyword evidence="2" id="KW-0805">Transcription regulation</keyword>
<feature type="coiled-coil region" evidence="5">
    <location>
        <begin position="76"/>
        <end position="103"/>
    </location>
</feature>
<reference evidence="8" key="1">
    <citation type="submission" date="2021-03" db="EMBL/GenBank/DDBJ databases">
        <authorList>
            <person name="Kanchanasin P."/>
            <person name="Saeng-In P."/>
            <person name="Phongsopitanun W."/>
            <person name="Yuki M."/>
            <person name="Kudo T."/>
            <person name="Ohkuma M."/>
            <person name="Tanasupawat S."/>
        </authorList>
    </citation>
    <scope>NUCLEOTIDE SEQUENCE</scope>
    <source>
        <strain evidence="8">GKU 128</strain>
    </source>
</reference>
<keyword evidence="1" id="KW-0678">Repressor</keyword>
<evidence type="ECO:0000256" key="4">
    <source>
        <dbReference type="ARBA" id="ARBA00023163"/>
    </source>
</evidence>
<keyword evidence="5" id="KW-0175">Coiled coil</keyword>
<evidence type="ECO:0000256" key="5">
    <source>
        <dbReference type="SAM" id="Coils"/>
    </source>
</evidence>
<dbReference type="PANTHER" id="PTHR30204:SF69">
    <property type="entry name" value="MERR-FAMILY TRANSCRIPTIONAL REGULATOR"/>
    <property type="match status" value="1"/>
</dbReference>
<keyword evidence="9" id="KW-1185">Reference proteome</keyword>
<feature type="region of interest" description="Disordered" evidence="6">
    <location>
        <begin position="127"/>
        <end position="146"/>
    </location>
</feature>
<evidence type="ECO:0000259" key="7">
    <source>
        <dbReference type="PROSITE" id="PS50937"/>
    </source>
</evidence>
<dbReference type="InterPro" id="IPR009061">
    <property type="entry name" value="DNA-bd_dom_put_sf"/>
</dbReference>
<dbReference type="EMBL" id="JAGEOJ010000021">
    <property type="protein sequence ID" value="MBO2453506.1"/>
    <property type="molecule type" value="Genomic_DNA"/>
</dbReference>
<feature type="domain" description="HTH merR-type" evidence="7">
    <location>
        <begin position="1"/>
        <end position="69"/>
    </location>
</feature>
<evidence type="ECO:0000256" key="2">
    <source>
        <dbReference type="ARBA" id="ARBA00023015"/>
    </source>
</evidence>
<keyword evidence="4" id="KW-0804">Transcription</keyword>
<evidence type="ECO:0000256" key="1">
    <source>
        <dbReference type="ARBA" id="ARBA00022491"/>
    </source>
</evidence>
<sequence>MLSIGEVAARFGLATHVLRHWESVGLLAPSRVAGERRRYGRGDVYRVAMILLAKDGGFALEDIRAMLTTADVAERRDVLLRQRAELTRRIAEAQASLNLIDNALGCDHEDLAECVHFQTVVAERAGLTPPRPGAARHQNPVGAERA</sequence>
<dbReference type="GO" id="GO:0003700">
    <property type="term" value="F:DNA-binding transcription factor activity"/>
    <property type="evidence" value="ECO:0007669"/>
    <property type="project" value="InterPro"/>
</dbReference>
<accession>A0A939PIT8</accession>
<gene>
    <name evidence="8" type="ORF">J4573_40890</name>
</gene>
<evidence type="ECO:0000313" key="8">
    <source>
        <dbReference type="EMBL" id="MBO2453506.1"/>
    </source>
</evidence>
<dbReference type="Proteomes" id="UP000669179">
    <property type="component" value="Unassembled WGS sequence"/>
</dbReference>
<dbReference type="PANTHER" id="PTHR30204">
    <property type="entry name" value="REDOX-CYCLING DRUG-SENSING TRANSCRIPTIONAL ACTIVATOR SOXR"/>
    <property type="match status" value="1"/>
</dbReference>
<dbReference type="PRINTS" id="PR00040">
    <property type="entry name" value="HTHMERR"/>
</dbReference>
<dbReference type="InterPro" id="IPR000551">
    <property type="entry name" value="MerR-type_HTH_dom"/>
</dbReference>
<evidence type="ECO:0000256" key="6">
    <source>
        <dbReference type="SAM" id="MobiDB-lite"/>
    </source>
</evidence>
<dbReference type="InterPro" id="IPR047057">
    <property type="entry name" value="MerR_fam"/>
</dbReference>
<dbReference type="GO" id="GO:0003677">
    <property type="term" value="F:DNA binding"/>
    <property type="evidence" value="ECO:0007669"/>
    <property type="project" value="UniProtKB-KW"/>
</dbReference>